<accession>A0A1Q3FTE7</accession>
<organism evidence="1">
    <name type="scientific">Culex tarsalis</name>
    <name type="common">Encephalitis mosquito</name>
    <dbReference type="NCBI Taxonomy" id="7177"/>
    <lineage>
        <taxon>Eukaryota</taxon>
        <taxon>Metazoa</taxon>
        <taxon>Ecdysozoa</taxon>
        <taxon>Arthropoda</taxon>
        <taxon>Hexapoda</taxon>
        <taxon>Insecta</taxon>
        <taxon>Pterygota</taxon>
        <taxon>Neoptera</taxon>
        <taxon>Endopterygota</taxon>
        <taxon>Diptera</taxon>
        <taxon>Nematocera</taxon>
        <taxon>Culicoidea</taxon>
        <taxon>Culicidae</taxon>
        <taxon>Culicinae</taxon>
        <taxon>Culicini</taxon>
        <taxon>Culex</taxon>
        <taxon>Culex</taxon>
    </lineage>
</organism>
<protein>
    <submittedName>
        <fullName evidence="1">Putative cytochrome c oxidase subunit ndufa4</fullName>
    </submittedName>
</protein>
<dbReference type="AlphaFoldDB" id="A0A1Q3FTE7"/>
<dbReference type="EMBL" id="GFDL01004166">
    <property type="protein sequence ID" value="JAV30879.1"/>
    <property type="molecule type" value="Transcribed_RNA"/>
</dbReference>
<proteinExistence type="predicted"/>
<dbReference type="InterPro" id="IPR010530">
    <property type="entry name" value="B12D"/>
</dbReference>
<name>A0A1Q3FTE7_CULTA</name>
<dbReference type="Pfam" id="PF06522">
    <property type="entry name" value="B12D"/>
    <property type="match status" value="1"/>
</dbReference>
<sequence>MRGWGLRGMIQNPLLWPIYALCAADMCWLSFHVVRTALYNPDVVWNHNSNPEPWNDHRDKRYRLWAGTYDYSKRPCLAPIFKDGDVIPVPQPDEE</sequence>
<evidence type="ECO:0000313" key="1">
    <source>
        <dbReference type="EMBL" id="JAV30879.1"/>
    </source>
</evidence>
<reference evidence="1" key="1">
    <citation type="submission" date="2017-01" db="EMBL/GenBank/DDBJ databases">
        <title>A deep insight into the sialotranscriptome of adult male and female Cluex tarsalis mosquitoes.</title>
        <authorList>
            <person name="Ribeiro J.M."/>
            <person name="Moreira F."/>
            <person name="Bernard K.A."/>
            <person name="Calvo E."/>
        </authorList>
    </citation>
    <scope>NUCLEOTIDE SEQUENCE</scope>
    <source>
        <strain evidence="1">Kern County</strain>
        <tissue evidence="1">Salivary glands</tissue>
    </source>
</reference>